<keyword evidence="6" id="KW-0460">Magnesium</keyword>
<keyword evidence="9" id="KW-1185">Reference proteome</keyword>
<dbReference type="GO" id="GO:0046872">
    <property type="term" value="F:metal ion binding"/>
    <property type="evidence" value="ECO:0007669"/>
    <property type="project" value="UniProtKB-KW"/>
</dbReference>
<sequence>MNGINNQYLIDSNIIIYHLNGEEIATNFLRENILNCFISRITFIEVLSFNFSINEKNDVINLLNTFTIIDTNEDISLQCLKNREIKKIKLPDNLIASTAQINNLILVTRNIKDFENLDIKVVNIF</sequence>
<comment type="cofactor">
    <cofactor evidence="1">
        <name>Mg(2+)</name>
        <dbReference type="ChEBI" id="CHEBI:18420"/>
    </cofactor>
</comment>
<dbReference type="EMBL" id="NXII01000001">
    <property type="protein sequence ID" value="RXI43167.1"/>
    <property type="molecule type" value="Genomic_DNA"/>
</dbReference>
<organism evidence="8 9">
    <name type="scientific">Arcobacter cloacae</name>
    <dbReference type="NCBI Taxonomy" id="1054034"/>
    <lineage>
        <taxon>Bacteria</taxon>
        <taxon>Pseudomonadati</taxon>
        <taxon>Campylobacterota</taxon>
        <taxon>Epsilonproteobacteria</taxon>
        <taxon>Campylobacterales</taxon>
        <taxon>Arcobacteraceae</taxon>
        <taxon>Arcobacter</taxon>
    </lineage>
</organism>
<dbReference type="Gene3D" id="3.40.50.1010">
    <property type="entry name" value="5'-nuclease"/>
    <property type="match status" value="1"/>
</dbReference>
<accession>A0A6M8NJY6</accession>
<evidence type="ECO:0000256" key="2">
    <source>
        <dbReference type="ARBA" id="ARBA00022649"/>
    </source>
</evidence>
<keyword evidence="5" id="KW-0378">Hydrolase</keyword>
<evidence type="ECO:0000313" key="8">
    <source>
        <dbReference type="EMBL" id="RXI43167.1"/>
    </source>
</evidence>
<protein>
    <submittedName>
        <fullName evidence="8">Nucleotide-binding protein</fullName>
    </submittedName>
</protein>
<dbReference type="GO" id="GO:0004518">
    <property type="term" value="F:nuclease activity"/>
    <property type="evidence" value="ECO:0007669"/>
    <property type="project" value="UniProtKB-KW"/>
</dbReference>
<dbReference type="InterPro" id="IPR029060">
    <property type="entry name" value="PIN-like_dom_sf"/>
</dbReference>
<gene>
    <name evidence="8" type="ORF">CP963_00955</name>
</gene>
<keyword evidence="2" id="KW-1277">Toxin-antitoxin system</keyword>
<dbReference type="CDD" id="cd18738">
    <property type="entry name" value="PIN_VapC4-5_FitB-like"/>
    <property type="match status" value="1"/>
</dbReference>
<evidence type="ECO:0000256" key="6">
    <source>
        <dbReference type="ARBA" id="ARBA00022842"/>
    </source>
</evidence>
<dbReference type="GO" id="GO:0016787">
    <property type="term" value="F:hydrolase activity"/>
    <property type="evidence" value="ECO:0007669"/>
    <property type="project" value="UniProtKB-KW"/>
</dbReference>
<reference evidence="8 9" key="1">
    <citation type="submission" date="2017-09" db="EMBL/GenBank/DDBJ databases">
        <title>Genomics of the genus Arcobacter.</title>
        <authorList>
            <person name="Perez-Cataluna A."/>
            <person name="Figueras M.J."/>
            <person name="Salas-Masso N."/>
        </authorList>
    </citation>
    <scope>NUCLEOTIDE SEQUENCE [LARGE SCALE GENOMIC DNA]</scope>
    <source>
        <strain evidence="8 9">CECT 7834</strain>
    </source>
</reference>
<evidence type="ECO:0000256" key="5">
    <source>
        <dbReference type="ARBA" id="ARBA00022801"/>
    </source>
</evidence>
<dbReference type="AlphaFoldDB" id="A0A6M8NJY6"/>
<dbReference type="InterPro" id="IPR050556">
    <property type="entry name" value="Type_II_TA_system_RNase"/>
</dbReference>
<dbReference type="Pfam" id="PF01850">
    <property type="entry name" value="PIN"/>
    <property type="match status" value="1"/>
</dbReference>
<keyword evidence="3" id="KW-0540">Nuclease</keyword>
<dbReference type="RefSeq" id="WP_129012452.1">
    <property type="nucleotide sequence ID" value="NZ_CBCSEI010000002.1"/>
</dbReference>
<dbReference type="InterPro" id="IPR002716">
    <property type="entry name" value="PIN_dom"/>
</dbReference>
<proteinExistence type="inferred from homology"/>
<dbReference type="Proteomes" id="UP000290378">
    <property type="component" value="Unassembled WGS sequence"/>
</dbReference>
<dbReference type="PANTHER" id="PTHR33653">
    <property type="entry name" value="RIBONUCLEASE VAPC2"/>
    <property type="match status" value="1"/>
</dbReference>
<evidence type="ECO:0000256" key="4">
    <source>
        <dbReference type="ARBA" id="ARBA00022723"/>
    </source>
</evidence>
<evidence type="ECO:0000256" key="7">
    <source>
        <dbReference type="ARBA" id="ARBA00038093"/>
    </source>
</evidence>
<dbReference type="PANTHER" id="PTHR33653:SF1">
    <property type="entry name" value="RIBONUCLEASE VAPC2"/>
    <property type="match status" value="1"/>
</dbReference>
<comment type="similarity">
    <text evidence="7">Belongs to the PINc/VapC protein family.</text>
</comment>
<name>A0A6M8NJY6_9BACT</name>
<comment type="caution">
    <text evidence="8">The sequence shown here is derived from an EMBL/GenBank/DDBJ whole genome shotgun (WGS) entry which is preliminary data.</text>
</comment>
<dbReference type="SUPFAM" id="SSF88723">
    <property type="entry name" value="PIN domain-like"/>
    <property type="match status" value="1"/>
</dbReference>
<evidence type="ECO:0000313" key="9">
    <source>
        <dbReference type="Proteomes" id="UP000290378"/>
    </source>
</evidence>
<evidence type="ECO:0000256" key="1">
    <source>
        <dbReference type="ARBA" id="ARBA00001946"/>
    </source>
</evidence>
<evidence type="ECO:0000256" key="3">
    <source>
        <dbReference type="ARBA" id="ARBA00022722"/>
    </source>
</evidence>
<keyword evidence="4" id="KW-0479">Metal-binding</keyword>